<dbReference type="InterPro" id="IPR044766">
    <property type="entry name" value="NPSN/SNAP25-like_N_SNARE"/>
</dbReference>
<keyword evidence="2" id="KW-0813">Transport</keyword>
<evidence type="ECO:0000256" key="3">
    <source>
        <dbReference type="ARBA" id="ARBA00022692"/>
    </source>
</evidence>
<evidence type="ECO:0000313" key="13">
    <source>
        <dbReference type="Proteomes" id="UP000037923"/>
    </source>
</evidence>
<dbReference type="InterPro" id="IPR038407">
    <property type="entry name" value="v-SNARE_N_sf"/>
</dbReference>
<dbReference type="Pfam" id="PF03908">
    <property type="entry name" value="Sec20"/>
    <property type="match status" value="1"/>
</dbReference>
<dbReference type="Gene3D" id="1.20.5.110">
    <property type="match status" value="1"/>
</dbReference>
<evidence type="ECO:0000259" key="11">
    <source>
        <dbReference type="PROSITE" id="PS50192"/>
    </source>
</evidence>
<dbReference type="PROSITE" id="PS50192">
    <property type="entry name" value="T_SNARE"/>
    <property type="match status" value="1"/>
</dbReference>
<dbReference type="CDD" id="cd15861">
    <property type="entry name" value="SNARE_SNAP25N_23N_29N_SEC9N"/>
    <property type="match status" value="1"/>
</dbReference>
<keyword evidence="4" id="KW-0653">Protein transport</keyword>
<dbReference type="SUPFAM" id="SSF58038">
    <property type="entry name" value="SNARE fusion complex"/>
    <property type="match status" value="1"/>
</dbReference>
<name>A0A0N0VDP2_LEPPY</name>
<reference evidence="12 13" key="1">
    <citation type="submission" date="2015-07" db="EMBL/GenBank/DDBJ databases">
        <title>High-quality genome of monoxenous trypanosomatid Leptomonas pyrrhocoris.</title>
        <authorList>
            <person name="Flegontov P."/>
            <person name="Butenko A."/>
            <person name="Firsov S."/>
            <person name="Vlcek C."/>
            <person name="Logacheva M.D."/>
            <person name="Field M."/>
            <person name="Filatov D."/>
            <person name="Flegontova O."/>
            <person name="Gerasimov E."/>
            <person name="Jackson A.P."/>
            <person name="Kelly S."/>
            <person name="Opperdoes F."/>
            <person name="O'Reilly A."/>
            <person name="Votypka J."/>
            <person name="Yurchenko V."/>
            <person name="Lukes J."/>
        </authorList>
    </citation>
    <scope>NUCLEOTIDE SEQUENCE [LARGE SCALE GENOMIC DNA]</scope>
    <source>
        <strain evidence="12">H10</strain>
    </source>
</reference>
<dbReference type="Gene3D" id="1.20.58.400">
    <property type="entry name" value="t-snare proteins"/>
    <property type="match status" value="1"/>
</dbReference>
<dbReference type="GO" id="GO:0031902">
    <property type="term" value="C:late endosome membrane"/>
    <property type="evidence" value="ECO:0007669"/>
    <property type="project" value="TreeGrafter"/>
</dbReference>
<keyword evidence="6 8" id="KW-0175">Coiled coil</keyword>
<evidence type="ECO:0000256" key="1">
    <source>
        <dbReference type="ARBA" id="ARBA00004211"/>
    </source>
</evidence>
<dbReference type="OMA" id="RINEVQH"/>
<dbReference type="GO" id="GO:0031201">
    <property type="term" value="C:SNARE complex"/>
    <property type="evidence" value="ECO:0007669"/>
    <property type="project" value="InterPro"/>
</dbReference>
<keyword evidence="7 10" id="KW-0472">Membrane</keyword>
<evidence type="ECO:0000256" key="8">
    <source>
        <dbReference type="SAM" id="Coils"/>
    </source>
</evidence>
<dbReference type="PANTHER" id="PTHR21230">
    <property type="entry name" value="VESICLE TRANSPORT V-SNARE PROTEIN VTI1-RELATED"/>
    <property type="match status" value="1"/>
</dbReference>
<dbReference type="GO" id="GO:0006906">
    <property type="term" value="P:vesicle fusion"/>
    <property type="evidence" value="ECO:0007669"/>
    <property type="project" value="TreeGrafter"/>
</dbReference>
<evidence type="ECO:0000256" key="9">
    <source>
        <dbReference type="SAM" id="MobiDB-lite"/>
    </source>
</evidence>
<proteinExistence type="predicted"/>
<dbReference type="VEuPathDB" id="TriTrypDB:LpyrH10_21_0270"/>
<evidence type="ECO:0000256" key="6">
    <source>
        <dbReference type="ARBA" id="ARBA00023054"/>
    </source>
</evidence>
<dbReference type="OrthoDB" id="19261at2759"/>
<sequence>MSDAALYHEELADLEQQVESILTGVDNQLKQTSASSNNNNVNVVAARSAKFAKAQDLLRRLNRLLQQLRVEVRLLDGDERTVYEGKVAEHVKCIASLKERAQQCRERAAQSAAAATTTTAAGSRSTSNSAAYRSVEGGHGVVWSPREGAEEDAENGGDGPAMSNRPEARQAAGRINEVQQSTLQSLGQSEKLLNETETVGAEAATTLRAQTEQIKHVNEELDEMHGEIGRASTELKSFMRRMARDRLVIFFIIAIVVCIIVIVVLAVVKHYVK</sequence>
<feature type="coiled-coil region" evidence="8">
    <location>
        <begin position="51"/>
        <end position="114"/>
    </location>
</feature>
<protein>
    <submittedName>
        <fullName evidence="12">Putative Qa-SNARE protein</fullName>
    </submittedName>
</protein>
<dbReference type="InterPro" id="IPR056173">
    <property type="entry name" value="Sec20_C"/>
</dbReference>
<dbReference type="Proteomes" id="UP000037923">
    <property type="component" value="Unassembled WGS sequence"/>
</dbReference>
<dbReference type="GO" id="GO:0005789">
    <property type="term" value="C:endoplasmic reticulum membrane"/>
    <property type="evidence" value="ECO:0007669"/>
    <property type="project" value="TreeGrafter"/>
</dbReference>
<feature type="compositionally biased region" description="Low complexity" evidence="9">
    <location>
        <begin position="115"/>
        <end position="131"/>
    </location>
</feature>
<dbReference type="GO" id="GO:0000149">
    <property type="term" value="F:SNARE binding"/>
    <property type="evidence" value="ECO:0007669"/>
    <property type="project" value="TreeGrafter"/>
</dbReference>
<evidence type="ECO:0000256" key="7">
    <source>
        <dbReference type="ARBA" id="ARBA00023136"/>
    </source>
</evidence>
<organism evidence="12 13">
    <name type="scientific">Leptomonas pyrrhocoris</name>
    <name type="common">Firebug parasite</name>
    <dbReference type="NCBI Taxonomy" id="157538"/>
    <lineage>
        <taxon>Eukaryota</taxon>
        <taxon>Discoba</taxon>
        <taxon>Euglenozoa</taxon>
        <taxon>Kinetoplastea</taxon>
        <taxon>Metakinetoplastina</taxon>
        <taxon>Trypanosomatida</taxon>
        <taxon>Trypanosomatidae</taxon>
        <taxon>Leishmaniinae</taxon>
        <taxon>Leptomonas</taxon>
    </lineage>
</organism>
<dbReference type="GO" id="GO:0005794">
    <property type="term" value="C:Golgi apparatus"/>
    <property type="evidence" value="ECO:0007669"/>
    <property type="project" value="TreeGrafter"/>
</dbReference>
<evidence type="ECO:0000256" key="10">
    <source>
        <dbReference type="SAM" id="Phobius"/>
    </source>
</evidence>
<evidence type="ECO:0000256" key="2">
    <source>
        <dbReference type="ARBA" id="ARBA00022448"/>
    </source>
</evidence>
<feature type="transmembrane region" description="Helical" evidence="10">
    <location>
        <begin position="247"/>
        <end position="268"/>
    </location>
</feature>
<dbReference type="GO" id="GO:0015031">
    <property type="term" value="P:protein transport"/>
    <property type="evidence" value="ECO:0007669"/>
    <property type="project" value="UniProtKB-KW"/>
</dbReference>
<dbReference type="AlphaFoldDB" id="A0A0N0VDP2"/>
<gene>
    <name evidence="12" type="ORF">ABB37_07891</name>
</gene>
<feature type="region of interest" description="Disordered" evidence="9">
    <location>
        <begin position="115"/>
        <end position="170"/>
    </location>
</feature>
<accession>A0A0N0VDP2</accession>
<evidence type="ECO:0000256" key="4">
    <source>
        <dbReference type="ARBA" id="ARBA00022927"/>
    </source>
</evidence>
<evidence type="ECO:0000256" key="5">
    <source>
        <dbReference type="ARBA" id="ARBA00022989"/>
    </source>
</evidence>
<keyword evidence="13" id="KW-1185">Reference proteome</keyword>
<feature type="domain" description="T-SNARE coiled-coil homology" evidence="11">
    <location>
        <begin position="176"/>
        <end position="238"/>
    </location>
</feature>
<dbReference type="GO" id="GO:0012507">
    <property type="term" value="C:ER to Golgi transport vesicle membrane"/>
    <property type="evidence" value="ECO:0007669"/>
    <property type="project" value="TreeGrafter"/>
</dbReference>
<evidence type="ECO:0000313" key="12">
    <source>
        <dbReference type="EMBL" id="KPA76121.1"/>
    </source>
</evidence>
<dbReference type="EMBL" id="LGTL01000021">
    <property type="protein sequence ID" value="KPA76121.1"/>
    <property type="molecule type" value="Genomic_DNA"/>
</dbReference>
<keyword evidence="5 10" id="KW-1133">Transmembrane helix</keyword>
<dbReference type="GeneID" id="26908176"/>
<dbReference type="RefSeq" id="XP_015654560.1">
    <property type="nucleotide sequence ID" value="XM_015806689.1"/>
</dbReference>
<dbReference type="GO" id="GO:0005484">
    <property type="term" value="F:SNAP receptor activity"/>
    <property type="evidence" value="ECO:0007669"/>
    <property type="project" value="InterPro"/>
</dbReference>
<keyword evidence="3 10" id="KW-0812">Transmembrane</keyword>
<comment type="subcellular location">
    <subcellularLocation>
        <location evidence="1">Membrane</location>
        <topology evidence="1">Single-pass type IV membrane protein</topology>
    </subcellularLocation>
</comment>
<comment type="caution">
    <text evidence="12">The sequence shown here is derived from an EMBL/GenBank/DDBJ whole genome shotgun (WGS) entry which is preliminary data.</text>
</comment>
<dbReference type="InterPro" id="IPR000727">
    <property type="entry name" value="T_SNARE_dom"/>
</dbReference>
<dbReference type="PANTHER" id="PTHR21230:SF26">
    <property type="entry name" value="VESICLE TRANSPORT THROUGH INTERACTION WITH T-SNARES HOMOLOG 1A"/>
    <property type="match status" value="1"/>
</dbReference>